<dbReference type="AlphaFoldDB" id="A0A645IDQ9"/>
<comment type="caution">
    <text evidence="1">The sequence shown here is derived from an EMBL/GenBank/DDBJ whole genome shotgun (WGS) entry which is preliminary data.</text>
</comment>
<protein>
    <submittedName>
        <fullName evidence="1">Uncharacterized protein</fullName>
    </submittedName>
</protein>
<accession>A0A645IDQ9</accession>
<evidence type="ECO:0000313" key="1">
    <source>
        <dbReference type="EMBL" id="MPN48599.1"/>
    </source>
</evidence>
<name>A0A645IDQ9_9ZZZZ</name>
<sequence length="70" mass="7402">MIYSAGLGGLERGRVDKSDSIAGLDVSMGFNPKGLVVIDMRDFPELEALIAGKARMTKLLVVRALKPAAA</sequence>
<reference evidence="1" key="1">
    <citation type="submission" date="2019-08" db="EMBL/GenBank/DDBJ databases">
        <authorList>
            <person name="Kucharzyk K."/>
            <person name="Murdoch R.W."/>
            <person name="Higgins S."/>
            <person name="Loffler F."/>
        </authorList>
    </citation>
    <scope>NUCLEOTIDE SEQUENCE</scope>
</reference>
<dbReference type="EMBL" id="VSSQ01111079">
    <property type="protein sequence ID" value="MPN48599.1"/>
    <property type="molecule type" value="Genomic_DNA"/>
</dbReference>
<proteinExistence type="predicted"/>
<organism evidence="1">
    <name type="scientific">bioreactor metagenome</name>
    <dbReference type="NCBI Taxonomy" id="1076179"/>
    <lineage>
        <taxon>unclassified sequences</taxon>
        <taxon>metagenomes</taxon>
        <taxon>ecological metagenomes</taxon>
    </lineage>
</organism>
<gene>
    <name evidence="1" type="ORF">SDC9_196209</name>
</gene>